<evidence type="ECO:0000256" key="6">
    <source>
        <dbReference type="ARBA" id="ARBA00023163"/>
    </source>
</evidence>
<dbReference type="PROSITE" id="PS50884">
    <property type="entry name" value="ZF_DOF_2"/>
    <property type="match status" value="1"/>
</dbReference>
<evidence type="ECO:0000256" key="1">
    <source>
        <dbReference type="ARBA" id="ARBA00022723"/>
    </source>
</evidence>
<name>A0A7N0V005_KALFE</name>
<evidence type="ECO:0000256" key="5">
    <source>
        <dbReference type="ARBA" id="ARBA00023125"/>
    </source>
</evidence>
<accession>A0A7N0V005</accession>
<evidence type="ECO:0000256" key="8">
    <source>
        <dbReference type="PROSITE-ProRule" id="PRU00071"/>
    </source>
</evidence>
<dbReference type="Gramene" id="Kaladp0094s0004.1.v1.1">
    <property type="protein sequence ID" value="Kaladp0094s0004.1.v1.1.CDS.1"/>
    <property type="gene ID" value="Kaladp0094s0004.v1.1"/>
</dbReference>
<keyword evidence="7 8" id="KW-0539">Nucleus</keyword>
<dbReference type="GO" id="GO:0005634">
    <property type="term" value="C:nucleus"/>
    <property type="evidence" value="ECO:0007669"/>
    <property type="project" value="UniProtKB-SubCell"/>
</dbReference>
<comment type="function">
    <text evidence="9">Transcription factor that binds specifically to a 5'-AA[AG]G-3' consensus core sequence.</text>
</comment>
<keyword evidence="2 8" id="KW-0863">Zinc-finger</keyword>
<comment type="subcellular location">
    <subcellularLocation>
        <location evidence="8 9">Nucleus</location>
    </subcellularLocation>
</comment>
<dbReference type="AlphaFoldDB" id="A0A7N0V005"/>
<dbReference type="GO" id="GO:0008270">
    <property type="term" value="F:zinc ion binding"/>
    <property type="evidence" value="ECO:0007669"/>
    <property type="project" value="UniProtKB-KW"/>
</dbReference>
<evidence type="ECO:0000256" key="7">
    <source>
        <dbReference type="ARBA" id="ARBA00023242"/>
    </source>
</evidence>
<keyword evidence="4 9" id="KW-0805">Transcription regulation</keyword>
<dbReference type="Pfam" id="PF02701">
    <property type="entry name" value="Zn_ribbon_Dof"/>
    <property type="match status" value="1"/>
</dbReference>
<evidence type="ECO:0000256" key="10">
    <source>
        <dbReference type="SAM" id="MobiDB-lite"/>
    </source>
</evidence>
<dbReference type="EnsemblPlants" id="Kaladp0094s0004.1.v1.1">
    <property type="protein sequence ID" value="Kaladp0094s0004.1.v1.1.CDS.1"/>
    <property type="gene ID" value="Kaladp0094s0004.v1.1"/>
</dbReference>
<feature type="compositionally biased region" description="Low complexity" evidence="10">
    <location>
        <begin position="103"/>
        <end position="118"/>
    </location>
</feature>
<dbReference type="Proteomes" id="UP000594263">
    <property type="component" value="Unplaced"/>
</dbReference>
<dbReference type="GO" id="GO:0003700">
    <property type="term" value="F:DNA-binding transcription factor activity"/>
    <property type="evidence" value="ECO:0007669"/>
    <property type="project" value="UniProtKB-UniRule"/>
</dbReference>
<keyword evidence="13" id="KW-1185">Reference proteome</keyword>
<evidence type="ECO:0000256" key="9">
    <source>
        <dbReference type="RuleBase" id="RU369094"/>
    </source>
</evidence>
<evidence type="ECO:0000313" key="13">
    <source>
        <dbReference type="Proteomes" id="UP000594263"/>
    </source>
</evidence>
<protein>
    <recommendedName>
        <fullName evidence="9">Dof zinc finger protein</fullName>
    </recommendedName>
</protein>
<dbReference type="PANTHER" id="PTHR31992:SF313">
    <property type="entry name" value="DOF ZINC FINGER PROTEIN DOF5.7"/>
    <property type="match status" value="1"/>
</dbReference>
<keyword evidence="5 8" id="KW-0238">DNA-binding</keyword>
<feature type="domain" description="Dof-type" evidence="11">
    <location>
        <begin position="28"/>
        <end position="82"/>
    </location>
</feature>
<evidence type="ECO:0000256" key="2">
    <source>
        <dbReference type="ARBA" id="ARBA00022771"/>
    </source>
</evidence>
<dbReference type="GO" id="GO:0003677">
    <property type="term" value="F:DNA binding"/>
    <property type="evidence" value="ECO:0007669"/>
    <property type="project" value="UniProtKB-UniRule"/>
</dbReference>
<evidence type="ECO:0000256" key="3">
    <source>
        <dbReference type="ARBA" id="ARBA00022833"/>
    </source>
</evidence>
<keyword evidence="3 9" id="KW-0862">Zinc</keyword>
<dbReference type="PROSITE" id="PS01361">
    <property type="entry name" value="ZF_DOF_1"/>
    <property type="match status" value="1"/>
</dbReference>
<keyword evidence="6 9" id="KW-0804">Transcription</keyword>
<proteinExistence type="predicted"/>
<feature type="region of interest" description="Disordered" evidence="10">
    <location>
        <begin position="76"/>
        <end position="118"/>
    </location>
</feature>
<dbReference type="PANTHER" id="PTHR31992">
    <property type="entry name" value="DOF ZINC FINGER PROTEIN DOF1.4-RELATED"/>
    <property type="match status" value="1"/>
</dbReference>
<sequence>MQDIHLIGAGRVYADRRLRLNHLEQQSLKCPRCDSLNTKFCYYNNYNLSQPRHFCKSCRRYWTKGGVLRNVPVGGGCRKSSKRASSAKSGKPTAADDSKPRKANGSNSSSESSSLTGATAAAATDAPVAIAAADVAAVPGASPSTPASPDAVSASSLSAMFGFGGTLANTKFLFPEIGNPNFSSDPMTGSNCGGGGGVTDIGNFTGLMTSSSNNDPTTVSMPTSHDAVSPFRMNLQDEIPPPPQQQQYDHPMEQWRLSSVEAKLQYMADAARGYVDPTVQIDRACDGGSEPLNWQQQQQQNVFGLTSAVDHSYWSQAHWSNADNPSPHHHLYLP</sequence>
<evidence type="ECO:0000259" key="11">
    <source>
        <dbReference type="PROSITE" id="PS50884"/>
    </source>
</evidence>
<dbReference type="InterPro" id="IPR003851">
    <property type="entry name" value="Znf_Dof"/>
</dbReference>
<keyword evidence="1 9" id="KW-0479">Metal-binding</keyword>
<reference evidence="12" key="1">
    <citation type="submission" date="2021-01" db="UniProtKB">
        <authorList>
            <consortium name="EnsemblPlants"/>
        </authorList>
    </citation>
    <scope>IDENTIFICATION</scope>
</reference>
<organism evidence="12 13">
    <name type="scientific">Kalanchoe fedtschenkoi</name>
    <name type="common">Lavender scallops</name>
    <name type="synonym">South American air plant</name>
    <dbReference type="NCBI Taxonomy" id="63787"/>
    <lineage>
        <taxon>Eukaryota</taxon>
        <taxon>Viridiplantae</taxon>
        <taxon>Streptophyta</taxon>
        <taxon>Embryophyta</taxon>
        <taxon>Tracheophyta</taxon>
        <taxon>Spermatophyta</taxon>
        <taxon>Magnoliopsida</taxon>
        <taxon>eudicotyledons</taxon>
        <taxon>Gunneridae</taxon>
        <taxon>Pentapetalae</taxon>
        <taxon>Saxifragales</taxon>
        <taxon>Crassulaceae</taxon>
        <taxon>Kalanchoe</taxon>
    </lineage>
</organism>
<evidence type="ECO:0000313" key="12">
    <source>
        <dbReference type="EnsemblPlants" id="Kaladp0094s0004.1.v1.1.CDS.1"/>
    </source>
</evidence>
<dbReference type="OMA" id="QWTSSDQ"/>
<evidence type="ECO:0000256" key="4">
    <source>
        <dbReference type="ARBA" id="ARBA00023015"/>
    </source>
</evidence>
<dbReference type="InterPro" id="IPR045174">
    <property type="entry name" value="Dof"/>
</dbReference>